<evidence type="ECO:0000313" key="3">
    <source>
        <dbReference type="Proteomes" id="UP000317171"/>
    </source>
</evidence>
<feature type="transmembrane region" description="Helical" evidence="1">
    <location>
        <begin position="59"/>
        <end position="81"/>
    </location>
</feature>
<dbReference type="InterPro" id="IPR056918">
    <property type="entry name" value="8xMP"/>
</dbReference>
<keyword evidence="1" id="KW-0472">Membrane</keyword>
<dbReference type="AlphaFoldDB" id="A0A517RHU9"/>
<accession>A0A517RHU9</accession>
<evidence type="ECO:0000256" key="1">
    <source>
        <dbReference type="SAM" id="Phobius"/>
    </source>
</evidence>
<dbReference type="RefSeq" id="WP_145218150.1">
    <property type="nucleotide sequence ID" value="NZ_CP036269.1"/>
</dbReference>
<evidence type="ECO:0000313" key="2">
    <source>
        <dbReference type="EMBL" id="QDT43454.1"/>
    </source>
</evidence>
<dbReference type="Pfam" id="PF24838">
    <property type="entry name" value="8xMP"/>
    <property type="match status" value="1"/>
</dbReference>
<sequence length="184" mass="20929">MTELPPKVSFEEFKLFYETTERVTDRRLDTNRWNYSVCLAMFLGIALTARWALVSTTSFIPGIVSVVILATMAIVFCRHWLAQIGDFKSLNNAKFDVLAKMAPLVVFESEQHQDLKSFLPFDKEWERLQEIKALQQPKALGFLALKSSGIEYFIPKAFIFIYILTIISGAITVICVGVYGILYA</sequence>
<organism evidence="2 3">
    <name type="scientific">Gimesia alba</name>
    <dbReference type="NCBI Taxonomy" id="2527973"/>
    <lineage>
        <taxon>Bacteria</taxon>
        <taxon>Pseudomonadati</taxon>
        <taxon>Planctomycetota</taxon>
        <taxon>Planctomycetia</taxon>
        <taxon>Planctomycetales</taxon>
        <taxon>Planctomycetaceae</taxon>
        <taxon>Gimesia</taxon>
    </lineage>
</organism>
<dbReference type="Proteomes" id="UP000317171">
    <property type="component" value="Chromosome"/>
</dbReference>
<dbReference type="KEGG" id="gaz:Pan241w_35550"/>
<gene>
    <name evidence="2" type="ORF">Pan241w_35550</name>
</gene>
<reference evidence="2 3" key="1">
    <citation type="submission" date="2019-02" db="EMBL/GenBank/DDBJ databases">
        <title>Deep-cultivation of Planctomycetes and their phenomic and genomic characterization uncovers novel biology.</title>
        <authorList>
            <person name="Wiegand S."/>
            <person name="Jogler M."/>
            <person name="Boedeker C."/>
            <person name="Pinto D."/>
            <person name="Vollmers J."/>
            <person name="Rivas-Marin E."/>
            <person name="Kohn T."/>
            <person name="Peeters S.H."/>
            <person name="Heuer A."/>
            <person name="Rast P."/>
            <person name="Oberbeckmann S."/>
            <person name="Bunk B."/>
            <person name="Jeske O."/>
            <person name="Meyerdierks A."/>
            <person name="Storesund J.E."/>
            <person name="Kallscheuer N."/>
            <person name="Luecker S."/>
            <person name="Lage O.M."/>
            <person name="Pohl T."/>
            <person name="Merkel B.J."/>
            <person name="Hornburger P."/>
            <person name="Mueller R.-W."/>
            <person name="Bruemmer F."/>
            <person name="Labrenz M."/>
            <person name="Spormann A.M."/>
            <person name="Op den Camp H."/>
            <person name="Overmann J."/>
            <person name="Amann R."/>
            <person name="Jetten M.S.M."/>
            <person name="Mascher T."/>
            <person name="Medema M.H."/>
            <person name="Devos D.P."/>
            <person name="Kaster A.-K."/>
            <person name="Ovreas L."/>
            <person name="Rohde M."/>
            <person name="Galperin M.Y."/>
            <person name="Jogler C."/>
        </authorList>
    </citation>
    <scope>NUCLEOTIDE SEQUENCE [LARGE SCALE GENOMIC DNA]</scope>
    <source>
        <strain evidence="2 3">Pan241w</strain>
    </source>
</reference>
<protein>
    <submittedName>
        <fullName evidence="2">Uncharacterized protein</fullName>
    </submittedName>
</protein>
<proteinExistence type="predicted"/>
<keyword evidence="1" id="KW-0812">Transmembrane</keyword>
<name>A0A517RHU9_9PLAN</name>
<keyword evidence="3" id="KW-1185">Reference proteome</keyword>
<feature type="transmembrane region" description="Helical" evidence="1">
    <location>
        <begin position="157"/>
        <end position="182"/>
    </location>
</feature>
<dbReference type="EMBL" id="CP036269">
    <property type="protein sequence ID" value="QDT43454.1"/>
    <property type="molecule type" value="Genomic_DNA"/>
</dbReference>
<dbReference type="OrthoDB" id="1550955at2"/>
<feature type="transmembrane region" description="Helical" evidence="1">
    <location>
        <begin position="33"/>
        <end position="53"/>
    </location>
</feature>
<keyword evidence="1" id="KW-1133">Transmembrane helix</keyword>